<dbReference type="EMBL" id="QPKB01000004">
    <property type="protein sequence ID" value="RWR81820.1"/>
    <property type="molecule type" value="Genomic_DNA"/>
</dbReference>
<evidence type="ECO:0000313" key="2">
    <source>
        <dbReference type="EMBL" id="RWR81820.1"/>
    </source>
</evidence>
<dbReference type="AlphaFoldDB" id="A0A443NTH3"/>
<comment type="caution">
    <text evidence="2">The sequence shown here is derived from an EMBL/GenBank/DDBJ whole genome shotgun (WGS) entry which is preliminary data.</text>
</comment>
<protein>
    <submittedName>
        <fullName evidence="2">Uncharacterized protein</fullName>
    </submittedName>
</protein>
<gene>
    <name evidence="2" type="ORF">CKAN_01051800</name>
</gene>
<feature type="region of interest" description="Disordered" evidence="1">
    <location>
        <begin position="1"/>
        <end position="58"/>
    </location>
</feature>
<dbReference type="OrthoDB" id="10402548at2759"/>
<sequence length="107" mass="12443">MRKGSMKWNGEEEENPPIPIKKQTLSSSPHKWKAEKPPRHACSLSKQNTPIRSTPESHHFASLTPWSIRKTQRNRDFWDDCKILDKTEEKEKSGLVFGNLKENKFLG</sequence>
<keyword evidence="3" id="KW-1185">Reference proteome</keyword>
<evidence type="ECO:0000313" key="3">
    <source>
        <dbReference type="Proteomes" id="UP000283530"/>
    </source>
</evidence>
<accession>A0A443NTH3</accession>
<feature type="compositionally biased region" description="Polar residues" evidence="1">
    <location>
        <begin position="44"/>
        <end position="54"/>
    </location>
</feature>
<organism evidence="2 3">
    <name type="scientific">Cinnamomum micranthum f. kanehirae</name>
    <dbReference type="NCBI Taxonomy" id="337451"/>
    <lineage>
        <taxon>Eukaryota</taxon>
        <taxon>Viridiplantae</taxon>
        <taxon>Streptophyta</taxon>
        <taxon>Embryophyta</taxon>
        <taxon>Tracheophyta</taxon>
        <taxon>Spermatophyta</taxon>
        <taxon>Magnoliopsida</taxon>
        <taxon>Magnoliidae</taxon>
        <taxon>Laurales</taxon>
        <taxon>Lauraceae</taxon>
        <taxon>Cinnamomum</taxon>
    </lineage>
</organism>
<reference evidence="2 3" key="1">
    <citation type="journal article" date="2019" name="Nat. Plants">
        <title>Stout camphor tree genome fills gaps in understanding of flowering plant genome evolution.</title>
        <authorList>
            <person name="Chaw S.M."/>
            <person name="Liu Y.C."/>
            <person name="Wu Y.W."/>
            <person name="Wang H.Y."/>
            <person name="Lin C.I."/>
            <person name="Wu C.S."/>
            <person name="Ke H.M."/>
            <person name="Chang L.Y."/>
            <person name="Hsu C.Y."/>
            <person name="Yang H.T."/>
            <person name="Sudianto E."/>
            <person name="Hsu M.H."/>
            <person name="Wu K.P."/>
            <person name="Wang L.N."/>
            <person name="Leebens-Mack J.H."/>
            <person name="Tsai I.J."/>
        </authorList>
    </citation>
    <scope>NUCLEOTIDE SEQUENCE [LARGE SCALE GENOMIC DNA]</scope>
    <source>
        <strain evidence="3">cv. Chaw 1501</strain>
        <tissue evidence="2">Young leaves</tissue>
    </source>
</reference>
<evidence type="ECO:0000256" key="1">
    <source>
        <dbReference type="SAM" id="MobiDB-lite"/>
    </source>
</evidence>
<dbReference type="Proteomes" id="UP000283530">
    <property type="component" value="Unassembled WGS sequence"/>
</dbReference>
<proteinExistence type="predicted"/>
<name>A0A443NTH3_9MAGN</name>